<protein>
    <recommendedName>
        <fullName evidence="2 4">Flagellin</fullName>
    </recommendedName>
</protein>
<comment type="caution">
    <text evidence="8">The sequence shown here is derived from an EMBL/GenBank/DDBJ whole genome shotgun (WGS) entry which is preliminary data.</text>
</comment>
<dbReference type="InterPro" id="IPR042187">
    <property type="entry name" value="Flagellin_C_sub2"/>
</dbReference>
<dbReference type="InterPro" id="IPR001029">
    <property type="entry name" value="Flagellin_N"/>
</dbReference>
<dbReference type="Pfam" id="PF00669">
    <property type="entry name" value="Flagellin_N"/>
    <property type="match status" value="1"/>
</dbReference>
<keyword evidence="8" id="KW-0966">Cell projection</keyword>
<name>A0ABR8PX41_9CLOT</name>
<dbReference type="Proteomes" id="UP000627781">
    <property type="component" value="Unassembled WGS sequence"/>
</dbReference>
<comment type="similarity">
    <text evidence="1 4">Belongs to the bacterial flagellin family.</text>
</comment>
<gene>
    <name evidence="8" type="ORF">H9661_15450</name>
</gene>
<keyword evidence="8" id="KW-0969">Cilium</keyword>
<proteinExistence type="inferred from homology"/>
<dbReference type="PANTHER" id="PTHR42792">
    <property type="entry name" value="FLAGELLIN"/>
    <property type="match status" value="1"/>
</dbReference>
<dbReference type="Gene3D" id="6.10.10.10">
    <property type="entry name" value="Flagellar export chaperone, C-terminal domain"/>
    <property type="match status" value="1"/>
</dbReference>
<dbReference type="Gene3D" id="1.20.1330.10">
    <property type="entry name" value="f41 fragment of flagellin, N-terminal domain"/>
    <property type="match status" value="1"/>
</dbReference>
<evidence type="ECO:0000256" key="2">
    <source>
        <dbReference type="ARBA" id="ARBA00020110"/>
    </source>
</evidence>
<comment type="subcellular location">
    <subcellularLocation>
        <location evidence="4">Secreted</location>
    </subcellularLocation>
    <subcellularLocation>
        <location evidence="4">Bacterial flagellum</location>
    </subcellularLocation>
</comment>
<dbReference type="EMBL" id="JACSRA010000028">
    <property type="protein sequence ID" value="MBD7912746.1"/>
    <property type="molecule type" value="Genomic_DNA"/>
</dbReference>
<dbReference type="Pfam" id="PF00700">
    <property type="entry name" value="Flagellin_C"/>
    <property type="match status" value="1"/>
</dbReference>
<sequence length="279" mass="30909">MNSNWSVFGLGLWRQMGIHQSNLNRSMERLSSGLRINSAADDPAGLAISERMRAQIRGLNAAERNVQDGISMVQTADGALSTVQNILQRLNELATQSSNGTYNDKDRKALAEEFNQLLSEINTIGDQTEFNTNPLFKEKNGSGSNKFVLQIGANAGQTLEIDLGIMNTTVIGLKDVSIATQEDAMKAIKPIQNAIDQISMKRAKLGAVQNRLEYIADNLENYAENLTEAESRIRDADMAKEMLDYSRSNVLMQVTQSLFAQVNKQRQSMIDMLKSMLNS</sequence>
<dbReference type="InterPro" id="IPR001492">
    <property type="entry name" value="Flagellin"/>
</dbReference>
<evidence type="ECO:0000259" key="7">
    <source>
        <dbReference type="Pfam" id="PF00700"/>
    </source>
</evidence>
<accession>A0ABR8PX41</accession>
<evidence type="ECO:0000256" key="5">
    <source>
        <dbReference type="SAM" id="Coils"/>
    </source>
</evidence>
<keyword evidence="3 4" id="KW-0975">Bacterial flagellum</keyword>
<evidence type="ECO:0000313" key="8">
    <source>
        <dbReference type="EMBL" id="MBD7912746.1"/>
    </source>
</evidence>
<evidence type="ECO:0000313" key="9">
    <source>
        <dbReference type="Proteomes" id="UP000627781"/>
    </source>
</evidence>
<organism evidence="8 9">
    <name type="scientific">Clostridium cibarium</name>
    <dbReference type="NCBI Taxonomy" id="2762247"/>
    <lineage>
        <taxon>Bacteria</taxon>
        <taxon>Bacillati</taxon>
        <taxon>Bacillota</taxon>
        <taxon>Clostridia</taxon>
        <taxon>Eubacteriales</taxon>
        <taxon>Clostridiaceae</taxon>
        <taxon>Clostridium</taxon>
    </lineage>
</organism>
<dbReference type="SUPFAM" id="SSF64518">
    <property type="entry name" value="Phase 1 flagellin"/>
    <property type="match status" value="1"/>
</dbReference>
<dbReference type="PANTHER" id="PTHR42792:SF2">
    <property type="entry name" value="FLAGELLIN"/>
    <property type="match status" value="1"/>
</dbReference>
<keyword evidence="8" id="KW-0282">Flagellum</keyword>
<reference evidence="8 9" key="1">
    <citation type="submission" date="2020-08" db="EMBL/GenBank/DDBJ databases">
        <title>A Genomic Blueprint of the Chicken Gut Microbiome.</title>
        <authorList>
            <person name="Gilroy R."/>
            <person name="Ravi A."/>
            <person name="Getino M."/>
            <person name="Pursley I."/>
            <person name="Horton D.L."/>
            <person name="Alikhan N.-F."/>
            <person name="Baker D."/>
            <person name="Gharbi K."/>
            <person name="Hall N."/>
            <person name="Watson M."/>
            <person name="Adriaenssens E.M."/>
            <person name="Foster-Nyarko E."/>
            <person name="Jarju S."/>
            <person name="Secka A."/>
            <person name="Antonio M."/>
            <person name="Oren A."/>
            <person name="Chaudhuri R."/>
            <person name="La Ragione R.M."/>
            <person name="Hildebrand F."/>
            <person name="Pallen M.J."/>
        </authorList>
    </citation>
    <scope>NUCLEOTIDE SEQUENCE [LARGE SCALE GENOMIC DNA]</scope>
    <source>
        <strain evidence="8 9">Sa3CVN1</strain>
    </source>
</reference>
<keyword evidence="9" id="KW-1185">Reference proteome</keyword>
<evidence type="ECO:0000256" key="3">
    <source>
        <dbReference type="ARBA" id="ARBA00023143"/>
    </source>
</evidence>
<dbReference type="RefSeq" id="WP_143316236.1">
    <property type="nucleotide sequence ID" value="NZ_JACSRA010000028.1"/>
</dbReference>
<dbReference type="InterPro" id="IPR046358">
    <property type="entry name" value="Flagellin_C"/>
</dbReference>
<feature type="domain" description="Flagellin N-terminal" evidence="6">
    <location>
        <begin position="14"/>
        <end position="140"/>
    </location>
</feature>
<keyword evidence="5" id="KW-0175">Coiled coil</keyword>
<evidence type="ECO:0000256" key="1">
    <source>
        <dbReference type="ARBA" id="ARBA00005709"/>
    </source>
</evidence>
<dbReference type="PRINTS" id="PR00207">
    <property type="entry name" value="FLAGELLIN"/>
</dbReference>
<evidence type="ECO:0000259" key="6">
    <source>
        <dbReference type="Pfam" id="PF00669"/>
    </source>
</evidence>
<comment type="function">
    <text evidence="4">Flagellin is the subunit protein which polymerizes to form the filaments of bacterial flagella.</text>
</comment>
<feature type="domain" description="Flagellin C-terminal" evidence="7">
    <location>
        <begin position="189"/>
        <end position="273"/>
    </location>
</feature>
<evidence type="ECO:0000256" key="4">
    <source>
        <dbReference type="RuleBase" id="RU362073"/>
    </source>
</evidence>
<feature type="coiled-coil region" evidence="5">
    <location>
        <begin position="212"/>
        <end position="239"/>
    </location>
</feature>
<keyword evidence="4" id="KW-0964">Secreted</keyword>